<dbReference type="AlphaFoldDB" id="A0A151IIC9"/>
<reference evidence="1 2" key="1">
    <citation type="submission" date="2016-03" db="EMBL/GenBank/DDBJ databases">
        <title>Cyphomyrmex costatus WGS genome.</title>
        <authorList>
            <person name="Nygaard S."/>
            <person name="Hu H."/>
            <person name="Boomsma J."/>
            <person name="Zhang G."/>
        </authorList>
    </citation>
    <scope>NUCLEOTIDE SEQUENCE [LARGE SCALE GENOMIC DNA]</scope>
    <source>
        <strain evidence="1">MS0001</strain>
        <tissue evidence="1">Whole body</tissue>
    </source>
</reference>
<gene>
    <name evidence="1" type="ORF">ALC62_06874</name>
</gene>
<evidence type="ECO:0000313" key="1">
    <source>
        <dbReference type="EMBL" id="KYN02325.1"/>
    </source>
</evidence>
<accession>A0A151IIC9</accession>
<sequence>MAGKAANRLRPSGYDLVRTFSSGAVSVSAVLSPPPPPPPPPPLLPLLLPPFLPPPPPPPWRMCPLVWLPLSSSFRTSWFQNEGIAHFVTFRRGWSQVSHDRRYACFLTNHPGYHVFIYRLM</sequence>
<organism evidence="1 2">
    <name type="scientific">Cyphomyrmex costatus</name>
    <dbReference type="NCBI Taxonomy" id="456900"/>
    <lineage>
        <taxon>Eukaryota</taxon>
        <taxon>Metazoa</taxon>
        <taxon>Ecdysozoa</taxon>
        <taxon>Arthropoda</taxon>
        <taxon>Hexapoda</taxon>
        <taxon>Insecta</taxon>
        <taxon>Pterygota</taxon>
        <taxon>Neoptera</taxon>
        <taxon>Endopterygota</taxon>
        <taxon>Hymenoptera</taxon>
        <taxon>Apocrita</taxon>
        <taxon>Aculeata</taxon>
        <taxon>Formicoidea</taxon>
        <taxon>Formicidae</taxon>
        <taxon>Myrmicinae</taxon>
        <taxon>Cyphomyrmex</taxon>
    </lineage>
</organism>
<dbReference type="EMBL" id="KQ977492">
    <property type="protein sequence ID" value="KYN02325.1"/>
    <property type="molecule type" value="Genomic_DNA"/>
</dbReference>
<protein>
    <submittedName>
        <fullName evidence="1">Uncharacterized protein</fullName>
    </submittedName>
</protein>
<keyword evidence="2" id="KW-1185">Reference proteome</keyword>
<proteinExistence type="predicted"/>
<evidence type="ECO:0000313" key="2">
    <source>
        <dbReference type="Proteomes" id="UP000078542"/>
    </source>
</evidence>
<dbReference type="Proteomes" id="UP000078542">
    <property type="component" value="Unassembled WGS sequence"/>
</dbReference>
<name>A0A151IIC9_9HYME</name>